<keyword evidence="1" id="KW-0472">Membrane</keyword>
<evidence type="ECO:0000256" key="1">
    <source>
        <dbReference type="SAM" id="Phobius"/>
    </source>
</evidence>
<protein>
    <submittedName>
        <fullName evidence="3">Uncharacterized protein</fullName>
    </submittedName>
</protein>
<feature type="chain" id="PRO_5012634035" evidence="2">
    <location>
        <begin position="18"/>
        <end position="511"/>
    </location>
</feature>
<evidence type="ECO:0000256" key="2">
    <source>
        <dbReference type="SAM" id="SignalP"/>
    </source>
</evidence>
<feature type="non-terminal residue" evidence="3">
    <location>
        <position position="1"/>
    </location>
</feature>
<dbReference type="OrthoDB" id="529273at2759"/>
<keyword evidence="1" id="KW-1133">Transmembrane helix</keyword>
<evidence type="ECO:0000313" key="3">
    <source>
        <dbReference type="EMBL" id="OIW26487.1"/>
    </source>
</evidence>
<dbReference type="STRING" id="1408157.A0A1J7IFL4"/>
<dbReference type="InParanoid" id="A0A1J7IFL4"/>
<keyword evidence="4" id="KW-1185">Reference proteome</keyword>
<feature type="signal peptide" evidence="2">
    <location>
        <begin position="1"/>
        <end position="17"/>
    </location>
</feature>
<keyword evidence="1" id="KW-0812">Transmembrane</keyword>
<feature type="transmembrane region" description="Helical" evidence="1">
    <location>
        <begin position="476"/>
        <end position="493"/>
    </location>
</feature>
<sequence length="511" mass="55217">FIFRCSPFLCLLPPTCASILLLYSDAQQWYASPGIYNWITSNRASAQLIVQIVASILGFFNVFVFCTVLNYLTRLRLSGSSMSLNTMKFWNAMLSRQLIIRLPVHLFVPLVTAIAVSLVPPALWAGALTPVVIVTNLPASIQVPSYTNTTLLTDGWSNRTGLPSTSAREGLFTFNVGERFIGPLLQAAFTATTVDGSPRMHTKLDYTGFNYIGRSYGVGTSAGLLDSSILTNRLATYYTYQEPGYRAEVTCIYNSSSMYLLTNPTGSADTVSIWVAEGYLPNSGGRQEFARYPSYSTGNIVAIGVATGTDSPGRMFGIAAGENYTNLNNTQCSTDFVPDLFNVTVNLTGRNITVRPAGVGAGARAVPDMEPSGNLTFLANWQFTLISTDQTSLYTSLVGNSFNASIQNYAVAAQSATGPAPSDEEATLRGLENSVTAMLDGILNGYAGAQMMVALETESVPAWVGVSALRFGQRRYIIAIAAVNFLTILWVVVEGVRARGWADLQGFDYMD</sequence>
<feature type="non-terminal residue" evidence="3">
    <location>
        <position position="511"/>
    </location>
</feature>
<gene>
    <name evidence="3" type="ORF">CONLIGDRAFT_553966</name>
</gene>
<organism evidence="3 4">
    <name type="scientific">Coniochaeta ligniaria NRRL 30616</name>
    <dbReference type="NCBI Taxonomy" id="1408157"/>
    <lineage>
        <taxon>Eukaryota</taxon>
        <taxon>Fungi</taxon>
        <taxon>Dikarya</taxon>
        <taxon>Ascomycota</taxon>
        <taxon>Pezizomycotina</taxon>
        <taxon>Sordariomycetes</taxon>
        <taxon>Sordariomycetidae</taxon>
        <taxon>Coniochaetales</taxon>
        <taxon>Coniochaetaceae</taxon>
        <taxon>Coniochaeta</taxon>
    </lineage>
</organism>
<name>A0A1J7IFL4_9PEZI</name>
<proteinExistence type="predicted"/>
<feature type="transmembrane region" description="Helical" evidence="1">
    <location>
        <begin position="48"/>
        <end position="72"/>
    </location>
</feature>
<feature type="transmembrane region" description="Helical" evidence="1">
    <location>
        <begin position="98"/>
        <end position="116"/>
    </location>
</feature>
<accession>A0A1J7IFL4</accession>
<dbReference type="EMBL" id="KV875100">
    <property type="protein sequence ID" value="OIW26487.1"/>
    <property type="molecule type" value="Genomic_DNA"/>
</dbReference>
<keyword evidence="2" id="KW-0732">Signal</keyword>
<evidence type="ECO:0000313" key="4">
    <source>
        <dbReference type="Proteomes" id="UP000182658"/>
    </source>
</evidence>
<dbReference type="AlphaFoldDB" id="A0A1J7IFL4"/>
<dbReference type="Proteomes" id="UP000182658">
    <property type="component" value="Unassembled WGS sequence"/>
</dbReference>
<reference evidence="3 4" key="1">
    <citation type="submission" date="2016-10" db="EMBL/GenBank/DDBJ databases">
        <title>Draft genome sequence of Coniochaeta ligniaria NRRL30616, a lignocellulolytic fungus for bioabatement of inhibitors in plant biomass hydrolysates.</title>
        <authorList>
            <consortium name="DOE Joint Genome Institute"/>
            <person name="Jimenez D.J."/>
            <person name="Hector R.E."/>
            <person name="Riley R."/>
            <person name="Sun H."/>
            <person name="Grigoriev I.V."/>
            <person name="Van Elsas J.D."/>
            <person name="Nichols N.N."/>
        </authorList>
    </citation>
    <scope>NUCLEOTIDE SEQUENCE [LARGE SCALE GENOMIC DNA]</scope>
    <source>
        <strain evidence="3 4">NRRL 30616</strain>
    </source>
</reference>